<dbReference type="EMBL" id="QFXD01000182">
    <property type="protein sequence ID" value="RDH90061.1"/>
    <property type="molecule type" value="Genomic_DNA"/>
</dbReference>
<dbReference type="AlphaFoldDB" id="A0A370DWB8"/>
<protein>
    <submittedName>
        <fullName evidence="1">Uncharacterized protein</fullName>
    </submittedName>
</protein>
<name>A0A370DWB8_9GAMM</name>
<evidence type="ECO:0000313" key="1">
    <source>
        <dbReference type="EMBL" id="RDH90061.1"/>
    </source>
</evidence>
<accession>A0A370DWB8</accession>
<dbReference type="Proteomes" id="UP000255508">
    <property type="component" value="Unassembled WGS sequence"/>
</dbReference>
<reference evidence="1 2" key="1">
    <citation type="journal article" date="2018" name="ISME J.">
        <title>Endosymbiont genomes yield clues of tubeworm success.</title>
        <authorList>
            <person name="Li Y."/>
            <person name="Liles M.R."/>
            <person name="Halanych K.M."/>
        </authorList>
    </citation>
    <scope>NUCLEOTIDE SEQUENCE [LARGE SCALE GENOMIC DNA]</scope>
    <source>
        <strain evidence="1">A1422</strain>
    </source>
</reference>
<evidence type="ECO:0000313" key="2">
    <source>
        <dbReference type="Proteomes" id="UP000255508"/>
    </source>
</evidence>
<sequence length="98" mass="11259">MLEGLFRGSLTSIEECESALYESFLDLVSAEAQLLVAGDESIHSEFRIFGEMAQDVYKEVYKDNENLTTERIDDIMRNMRKDLLLKIGNAERKHNKAN</sequence>
<organism evidence="1 2">
    <name type="scientific">endosymbiont of Lamellibrachia luymesi</name>
    <dbReference type="NCBI Taxonomy" id="2200907"/>
    <lineage>
        <taxon>Bacteria</taxon>
        <taxon>Pseudomonadati</taxon>
        <taxon>Pseudomonadota</taxon>
        <taxon>Gammaproteobacteria</taxon>
        <taxon>sulfur-oxidizing symbionts</taxon>
    </lineage>
</organism>
<gene>
    <name evidence="1" type="ORF">DIZ79_10260</name>
</gene>
<proteinExistence type="predicted"/>
<comment type="caution">
    <text evidence="1">The sequence shown here is derived from an EMBL/GenBank/DDBJ whole genome shotgun (WGS) entry which is preliminary data.</text>
</comment>